<organism evidence="1 2">
    <name type="scientific">Chlamydia ibidis 10-1398/6</name>
    <dbReference type="NCBI Taxonomy" id="1046581"/>
    <lineage>
        <taxon>Bacteria</taxon>
        <taxon>Pseudomonadati</taxon>
        <taxon>Chlamydiota</taxon>
        <taxon>Chlamydiia</taxon>
        <taxon>Chlamydiales</taxon>
        <taxon>Chlamydiaceae</taxon>
        <taxon>Chlamydia/Chlamydophila group</taxon>
        <taxon>Chlamydia</taxon>
    </lineage>
</organism>
<gene>
    <name evidence="1" type="ORF">H359_0755</name>
</gene>
<dbReference type="Proteomes" id="UP000016064">
    <property type="component" value="Unassembled WGS sequence"/>
</dbReference>
<protein>
    <recommendedName>
        <fullName evidence="3">Antitoxin</fullName>
    </recommendedName>
</protein>
<comment type="caution">
    <text evidence="1">The sequence shown here is derived from an EMBL/GenBank/DDBJ whole genome shotgun (WGS) entry which is preliminary data.</text>
</comment>
<name>A0ABN0MZ59_9CHLA</name>
<evidence type="ECO:0000313" key="2">
    <source>
        <dbReference type="Proteomes" id="UP000016064"/>
    </source>
</evidence>
<reference evidence="1 2" key="1">
    <citation type="submission" date="2013-07" db="EMBL/GenBank/DDBJ databases">
        <title>Isolation of a new Chlamydia species from the feral Sacred Ibis (Threskiornis aethiopicus): Chlamydia ibidis.</title>
        <authorList>
            <person name="Vorimore F."/>
            <person name="Hsia R.-C."/>
            <person name="Huot-Creasy H."/>
            <person name="Bastian S."/>
            <person name="Deruyter L."/>
            <person name="Passet A."/>
            <person name="Sachse K."/>
            <person name="Bavoil P."/>
            <person name="Myers G."/>
            <person name="Laroucau K."/>
        </authorList>
    </citation>
    <scope>NUCLEOTIDE SEQUENCE [LARGE SCALE GENOMIC DNA]</scope>
    <source>
        <strain evidence="1 2">10-1398/6</strain>
    </source>
</reference>
<dbReference type="RefSeq" id="WP_021119554.1">
    <property type="nucleotide sequence ID" value="NZ_APJW01000002.1"/>
</dbReference>
<accession>A0ABN0MZ59</accession>
<dbReference type="Gene3D" id="6.10.180.10">
    <property type="entry name" value="Antitoxin ParD"/>
    <property type="match status" value="1"/>
</dbReference>
<keyword evidence="2" id="KW-1185">Reference proteome</keyword>
<proteinExistence type="predicted"/>
<dbReference type="EMBL" id="APJW01000002">
    <property type="protein sequence ID" value="EQM62555.1"/>
    <property type="molecule type" value="Genomic_DNA"/>
</dbReference>
<evidence type="ECO:0008006" key="3">
    <source>
        <dbReference type="Google" id="ProtNLM"/>
    </source>
</evidence>
<sequence>MKDRSRLTVDMSPDEHLCIKLASAKLGVTMREFILTTVFERLEELEDRWLADKATKILEDIRSGKEKTISWDEAKKNLEQ</sequence>
<dbReference type="InterPro" id="IPR022789">
    <property type="entry name" value="ParD"/>
</dbReference>
<dbReference type="InterPro" id="IPR038296">
    <property type="entry name" value="ParD_sf"/>
</dbReference>
<evidence type="ECO:0000313" key="1">
    <source>
        <dbReference type="EMBL" id="EQM62555.1"/>
    </source>
</evidence>
<dbReference type="Pfam" id="PF09386">
    <property type="entry name" value="ParD"/>
    <property type="match status" value="1"/>
</dbReference>